<evidence type="ECO:0000256" key="5">
    <source>
        <dbReference type="SAM" id="MobiDB-lite"/>
    </source>
</evidence>
<dbReference type="InterPro" id="IPR050090">
    <property type="entry name" value="Tyrosine_recombinase_XerCD"/>
</dbReference>
<feature type="region of interest" description="Disordered" evidence="5">
    <location>
        <begin position="241"/>
        <end position="260"/>
    </location>
</feature>
<dbReference type="GO" id="GO:0015074">
    <property type="term" value="P:DNA integration"/>
    <property type="evidence" value="ECO:0007669"/>
    <property type="project" value="UniProtKB-KW"/>
</dbReference>
<dbReference type="InterPro" id="IPR011010">
    <property type="entry name" value="DNA_brk_join_enz"/>
</dbReference>
<organism evidence="8">
    <name type="scientific">marine sediment metagenome</name>
    <dbReference type="NCBI Taxonomy" id="412755"/>
    <lineage>
        <taxon>unclassified sequences</taxon>
        <taxon>metagenomes</taxon>
        <taxon>ecological metagenomes</taxon>
    </lineage>
</organism>
<evidence type="ECO:0000313" key="8">
    <source>
        <dbReference type="EMBL" id="GAI45899.1"/>
    </source>
</evidence>
<evidence type="ECO:0000256" key="2">
    <source>
        <dbReference type="ARBA" id="ARBA00022908"/>
    </source>
</evidence>
<dbReference type="InterPro" id="IPR044068">
    <property type="entry name" value="CB"/>
</dbReference>
<evidence type="ECO:0000259" key="7">
    <source>
        <dbReference type="PROSITE" id="PS51900"/>
    </source>
</evidence>
<proteinExistence type="inferred from homology"/>
<dbReference type="InterPro" id="IPR010998">
    <property type="entry name" value="Integrase_recombinase_N"/>
</dbReference>
<dbReference type="AlphaFoldDB" id="X1QRK1"/>
<dbReference type="Gene3D" id="1.10.443.10">
    <property type="entry name" value="Intergrase catalytic core"/>
    <property type="match status" value="1"/>
</dbReference>
<dbReference type="Gene3D" id="1.10.150.130">
    <property type="match status" value="1"/>
</dbReference>
<feature type="domain" description="Tyr recombinase" evidence="6">
    <location>
        <begin position="146"/>
        <end position="260"/>
    </location>
</feature>
<dbReference type="InterPro" id="IPR004107">
    <property type="entry name" value="Integrase_SAM-like_N"/>
</dbReference>
<dbReference type="PROSITE" id="PS51898">
    <property type="entry name" value="TYR_RECOMBINASE"/>
    <property type="match status" value="1"/>
</dbReference>
<dbReference type="InterPro" id="IPR013762">
    <property type="entry name" value="Integrase-like_cat_sf"/>
</dbReference>
<comment type="caution">
    <text evidence="8">The sequence shown here is derived from an EMBL/GenBank/DDBJ whole genome shotgun (WGS) entry which is preliminary data.</text>
</comment>
<evidence type="ECO:0000259" key="6">
    <source>
        <dbReference type="PROSITE" id="PS51898"/>
    </source>
</evidence>
<feature type="non-terminal residue" evidence="8">
    <location>
        <position position="1"/>
    </location>
</feature>
<dbReference type="GO" id="GO:0003677">
    <property type="term" value="F:DNA binding"/>
    <property type="evidence" value="ECO:0007669"/>
    <property type="project" value="UniProtKB-KW"/>
</dbReference>
<comment type="similarity">
    <text evidence="1">Belongs to the 'phage' integrase family.</text>
</comment>
<keyword evidence="2" id="KW-0229">DNA integration</keyword>
<dbReference type="InterPro" id="IPR002104">
    <property type="entry name" value="Integrase_catalytic"/>
</dbReference>
<accession>X1QRK1</accession>
<dbReference type="GO" id="GO:0006310">
    <property type="term" value="P:DNA recombination"/>
    <property type="evidence" value="ECO:0007669"/>
    <property type="project" value="UniProtKB-KW"/>
</dbReference>
<name>X1QRK1_9ZZZZ</name>
<dbReference type="PANTHER" id="PTHR30349">
    <property type="entry name" value="PHAGE INTEGRASE-RELATED"/>
    <property type="match status" value="1"/>
</dbReference>
<keyword evidence="4" id="KW-0233">DNA recombination</keyword>
<gene>
    <name evidence="8" type="ORF">S06H3_43460</name>
</gene>
<dbReference type="PANTHER" id="PTHR30349:SF64">
    <property type="entry name" value="PROPHAGE INTEGRASE INTD-RELATED"/>
    <property type="match status" value="1"/>
</dbReference>
<keyword evidence="3" id="KW-0238">DNA-binding</keyword>
<reference evidence="8" key="1">
    <citation type="journal article" date="2014" name="Front. Microbiol.">
        <title>High frequency of phylogenetically diverse reductive dehalogenase-homologous genes in deep subseafloor sedimentary metagenomes.</title>
        <authorList>
            <person name="Kawai M."/>
            <person name="Futagami T."/>
            <person name="Toyoda A."/>
            <person name="Takaki Y."/>
            <person name="Nishi S."/>
            <person name="Hori S."/>
            <person name="Arai W."/>
            <person name="Tsubouchi T."/>
            <person name="Morono Y."/>
            <person name="Uchiyama I."/>
            <person name="Ito T."/>
            <person name="Fujiyama A."/>
            <person name="Inagaki F."/>
            <person name="Takami H."/>
        </authorList>
    </citation>
    <scope>NUCLEOTIDE SEQUENCE</scope>
    <source>
        <strain evidence="8">Expedition CK06-06</strain>
    </source>
</reference>
<dbReference type="Pfam" id="PF00589">
    <property type="entry name" value="Phage_integrase"/>
    <property type="match status" value="1"/>
</dbReference>
<dbReference type="SUPFAM" id="SSF56349">
    <property type="entry name" value="DNA breaking-rejoining enzymes"/>
    <property type="match status" value="1"/>
</dbReference>
<dbReference type="Pfam" id="PF13495">
    <property type="entry name" value="Phage_int_SAM_4"/>
    <property type="match status" value="1"/>
</dbReference>
<dbReference type="PROSITE" id="PS51900">
    <property type="entry name" value="CB"/>
    <property type="match status" value="1"/>
</dbReference>
<evidence type="ECO:0000256" key="3">
    <source>
        <dbReference type="ARBA" id="ARBA00023125"/>
    </source>
</evidence>
<protein>
    <recommendedName>
        <fullName evidence="9">Tyr recombinase domain-containing protein</fullName>
    </recommendedName>
</protein>
<sequence length="260" mass="30208">SEDILEKILSLFDGENIHLDSTLQVSFKQKSDKLRNPPGLLGGKQVPNQAQITEAVKKEFKLRGYSQNTRKVYLHHVERYISYFAKDPKELDGKHIRDYVLYLIDKKKVSRSYHDQAVSAIKFLYDCVLNMPRAVGSLPRPRKEKKLPIVLSREDVIRIFESVNNIKHKAILMVAYSAGLRVSEVVKLRVQDIDTKRNMIHIKAAKGRKDRYTVLSEVALKVLREYWKAYQPKNWLFPGPRQNSHLSTQTTKSRASLWTY</sequence>
<evidence type="ECO:0000256" key="1">
    <source>
        <dbReference type="ARBA" id="ARBA00008857"/>
    </source>
</evidence>
<evidence type="ECO:0000256" key="4">
    <source>
        <dbReference type="ARBA" id="ARBA00023172"/>
    </source>
</evidence>
<feature type="domain" description="Core-binding (CB)" evidence="7">
    <location>
        <begin position="50"/>
        <end position="129"/>
    </location>
</feature>
<evidence type="ECO:0008006" key="9">
    <source>
        <dbReference type="Google" id="ProtNLM"/>
    </source>
</evidence>
<dbReference type="EMBL" id="BARV01026960">
    <property type="protein sequence ID" value="GAI45899.1"/>
    <property type="molecule type" value="Genomic_DNA"/>
</dbReference>